<protein>
    <submittedName>
        <fullName evidence="2">Uncharacterized protein</fullName>
    </submittedName>
</protein>
<accession>A0A7S1Q2H4</accession>
<evidence type="ECO:0000313" key="2">
    <source>
        <dbReference type="EMBL" id="CAD9114599.1"/>
    </source>
</evidence>
<dbReference type="EMBL" id="HBGF01021188">
    <property type="protein sequence ID" value="CAD9114599.1"/>
    <property type="molecule type" value="Transcribed_RNA"/>
</dbReference>
<sequence length="245" mass="27507">MMRRMFSAAPLAAASTQALAAYRSCATAKPAAEAAGAQAAAEGAKGSTDEKADEKTSTAMASTPGAEEGEPVRNIRVYCNTTKGVYIHFHNRMAAVYWWRTDFHPWLVGCIVVFVGSQLFVRYRVSVMSTVQQARLGENLLDQRTRDLLSDIETLRAKDPLRLESEANAFHELFWNLRAKKVAESRTEARQTEIDRGVMQGEARGTDMTEWLGAKKKDDSEREIARRTHDYIQGFHQHLKSKRLI</sequence>
<feature type="region of interest" description="Disordered" evidence="1">
    <location>
        <begin position="40"/>
        <end position="68"/>
    </location>
</feature>
<name>A0A7S1Q2H4_NEODS</name>
<dbReference type="AlphaFoldDB" id="A0A7S1Q2H4"/>
<feature type="compositionally biased region" description="Basic and acidic residues" evidence="1">
    <location>
        <begin position="47"/>
        <end position="56"/>
    </location>
</feature>
<evidence type="ECO:0000256" key="1">
    <source>
        <dbReference type="SAM" id="MobiDB-lite"/>
    </source>
</evidence>
<organism evidence="2">
    <name type="scientific">Neobodo designis</name>
    <name type="common">Flagellated protozoan</name>
    <name type="synonym">Bodo designis</name>
    <dbReference type="NCBI Taxonomy" id="312471"/>
    <lineage>
        <taxon>Eukaryota</taxon>
        <taxon>Discoba</taxon>
        <taxon>Euglenozoa</taxon>
        <taxon>Kinetoplastea</taxon>
        <taxon>Metakinetoplastina</taxon>
        <taxon>Neobodonida</taxon>
        <taxon>Neobodo</taxon>
    </lineage>
</organism>
<gene>
    <name evidence="2" type="ORF">NDES1114_LOCUS14002</name>
</gene>
<proteinExistence type="predicted"/>
<reference evidence="2" key="1">
    <citation type="submission" date="2021-01" db="EMBL/GenBank/DDBJ databases">
        <authorList>
            <person name="Corre E."/>
            <person name="Pelletier E."/>
            <person name="Niang G."/>
            <person name="Scheremetjew M."/>
            <person name="Finn R."/>
            <person name="Kale V."/>
            <person name="Holt S."/>
            <person name="Cochrane G."/>
            <person name="Meng A."/>
            <person name="Brown T."/>
            <person name="Cohen L."/>
        </authorList>
    </citation>
    <scope>NUCLEOTIDE SEQUENCE</scope>
    <source>
        <strain evidence="2">CCAP 1951/1</strain>
    </source>
</reference>